<dbReference type="EMBL" id="JYDJ01000161">
    <property type="protein sequence ID" value="KRX41790.1"/>
    <property type="molecule type" value="Genomic_DNA"/>
</dbReference>
<reference evidence="2 3" key="1">
    <citation type="submission" date="2015-01" db="EMBL/GenBank/DDBJ databases">
        <title>Evolution of Trichinella species and genotypes.</title>
        <authorList>
            <person name="Korhonen P.K."/>
            <person name="Edoardo P."/>
            <person name="Giuseppe L.R."/>
            <person name="Gasser R.B."/>
        </authorList>
    </citation>
    <scope>NUCLEOTIDE SEQUENCE [LARGE SCALE GENOMIC DNA]</scope>
    <source>
        <strain evidence="2">ISS417</strain>
    </source>
</reference>
<feature type="transmembrane region" description="Helical" evidence="1">
    <location>
        <begin position="6"/>
        <end position="27"/>
    </location>
</feature>
<evidence type="ECO:0000256" key="1">
    <source>
        <dbReference type="SAM" id="Phobius"/>
    </source>
</evidence>
<dbReference type="Proteomes" id="UP000055048">
    <property type="component" value="Unassembled WGS sequence"/>
</dbReference>
<sequence length="73" mass="8378">MSQRMSHAVAINLLLMMHFNSLPLFVCNSLRGKNLRLQSILILTMQKGTPRKSFLDNKAHTYMRMLVNQSSLS</sequence>
<protein>
    <submittedName>
        <fullName evidence="2">Uncharacterized protein</fullName>
    </submittedName>
</protein>
<organism evidence="2 3">
    <name type="scientific">Trichinella murrelli</name>
    <dbReference type="NCBI Taxonomy" id="144512"/>
    <lineage>
        <taxon>Eukaryota</taxon>
        <taxon>Metazoa</taxon>
        <taxon>Ecdysozoa</taxon>
        <taxon>Nematoda</taxon>
        <taxon>Enoplea</taxon>
        <taxon>Dorylaimia</taxon>
        <taxon>Trichinellida</taxon>
        <taxon>Trichinellidae</taxon>
        <taxon>Trichinella</taxon>
    </lineage>
</organism>
<keyword evidence="1" id="KW-0472">Membrane</keyword>
<name>A0A0V0TSF1_9BILA</name>
<keyword evidence="3" id="KW-1185">Reference proteome</keyword>
<proteinExistence type="predicted"/>
<accession>A0A0V0TSF1</accession>
<dbReference type="AlphaFoldDB" id="A0A0V0TSF1"/>
<evidence type="ECO:0000313" key="3">
    <source>
        <dbReference type="Proteomes" id="UP000055048"/>
    </source>
</evidence>
<comment type="caution">
    <text evidence="2">The sequence shown here is derived from an EMBL/GenBank/DDBJ whole genome shotgun (WGS) entry which is preliminary data.</text>
</comment>
<keyword evidence="1" id="KW-1133">Transmembrane helix</keyword>
<gene>
    <name evidence="2" type="ORF">T05_2021</name>
</gene>
<evidence type="ECO:0000313" key="2">
    <source>
        <dbReference type="EMBL" id="KRX41790.1"/>
    </source>
</evidence>
<keyword evidence="1" id="KW-0812">Transmembrane</keyword>